<proteinExistence type="predicted"/>
<evidence type="ECO:0000256" key="2">
    <source>
        <dbReference type="SAM" id="MobiDB-lite"/>
    </source>
</evidence>
<gene>
    <name evidence="3" type="ORF">MSHOH_3707</name>
</gene>
<dbReference type="InterPro" id="IPR029050">
    <property type="entry name" value="Immunoprotect_excell_Ig-like"/>
</dbReference>
<sequence>MRILILILTIFVVISGCVEENNASQSNESAYQESENVSSTTLSPEEENIPEIEVTSFSSIYMRDNTERVYDYLFSWDNVPGNENQSFISYLKNDMGIDWADNAQIVKTNDNETILVFTSENSLEFTLEDNKSKILTTIGSDSYYDSKKIKNENGKICVCRLEYEPGPNITEKYYAVYNLSIKNNGSNNLDFNLNELHVRDGNHIFNTTIDPESQYSYRNEMFSDLKKETKIEDTTLFPEQTTSGYVIFQVSSLYNESFLLMYKGTPITSTSFEKGVKVLRTAESYNYSVIFGIPPYDCGGLNYTFEPDFKEYPYIWPNWVNRSVFEVLNKADSENMAKLSIENTLSKDMEQIPPINIVYALKVIPETNVTMVPNIRSSHFSPYTLCVDDTGEELINSEYGKIIVLNSQMGFSNATIVKISYQNVYGRKDRLSFIDQDLILDDELNIVVAKYYCGNFV</sequence>
<feature type="region of interest" description="Disordered" evidence="2">
    <location>
        <begin position="24"/>
        <end position="48"/>
    </location>
</feature>
<protein>
    <submittedName>
        <fullName evidence="3">Uncharacterized protein</fullName>
    </submittedName>
</protein>
<dbReference type="Proteomes" id="UP000033101">
    <property type="component" value="Chromosome"/>
</dbReference>
<dbReference type="AlphaFoldDB" id="A0A0E3WVN7"/>
<evidence type="ECO:0000313" key="3">
    <source>
        <dbReference type="EMBL" id="AKB80190.1"/>
    </source>
</evidence>
<dbReference type="EMBL" id="CP009516">
    <property type="protein sequence ID" value="AKB80190.1"/>
    <property type="molecule type" value="Genomic_DNA"/>
</dbReference>
<keyword evidence="4" id="KW-1185">Reference proteome</keyword>
<dbReference type="HOGENOM" id="CLU_569405_0_0_2"/>
<reference evidence="3 4" key="1">
    <citation type="submission" date="2014-07" db="EMBL/GenBank/DDBJ databases">
        <title>Methanogenic archaea and the global carbon cycle.</title>
        <authorList>
            <person name="Henriksen J.R."/>
            <person name="Luke J."/>
            <person name="Reinhart S."/>
            <person name="Benedict M.N."/>
            <person name="Youngblut N.D."/>
            <person name="Metcalf M.E."/>
            <person name="Whitaker R.J."/>
            <person name="Metcalf W.W."/>
        </authorList>
    </citation>
    <scope>NUCLEOTIDE SEQUENCE [LARGE SCALE GENOMIC DNA]</scope>
    <source>
        <strain evidence="3 4">HB-1</strain>
    </source>
</reference>
<feature type="compositionally biased region" description="Polar residues" evidence="2">
    <location>
        <begin position="24"/>
        <end position="43"/>
    </location>
</feature>
<accession>A0A0E3WVN7</accession>
<dbReference type="PROSITE" id="PS51257">
    <property type="entry name" value="PROKAR_LIPOPROTEIN"/>
    <property type="match status" value="1"/>
</dbReference>
<keyword evidence="1" id="KW-0732">Signal</keyword>
<dbReference type="PATRIC" id="fig|1434110.4.peg.4732"/>
<evidence type="ECO:0000256" key="1">
    <source>
        <dbReference type="ARBA" id="ARBA00022729"/>
    </source>
</evidence>
<name>A0A0E3WVN7_9EURY</name>
<dbReference type="KEGG" id="mhor:MSHOH_3707"/>
<dbReference type="Gene3D" id="2.60.40.1240">
    <property type="match status" value="1"/>
</dbReference>
<organism evidence="3 4">
    <name type="scientific">Methanosarcina horonobensis HB-1 = JCM 15518</name>
    <dbReference type="NCBI Taxonomy" id="1434110"/>
    <lineage>
        <taxon>Archaea</taxon>
        <taxon>Methanobacteriati</taxon>
        <taxon>Methanobacteriota</taxon>
        <taxon>Stenosarchaea group</taxon>
        <taxon>Methanomicrobia</taxon>
        <taxon>Methanosarcinales</taxon>
        <taxon>Methanosarcinaceae</taxon>
        <taxon>Methanosarcina</taxon>
    </lineage>
</organism>
<evidence type="ECO:0000313" key="4">
    <source>
        <dbReference type="Proteomes" id="UP000033101"/>
    </source>
</evidence>